<evidence type="ECO:0000313" key="2">
    <source>
        <dbReference type="Proteomes" id="UP000239614"/>
    </source>
</evidence>
<dbReference type="Proteomes" id="UP000239614">
    <property type="component" value="Unassembled WGS sequence"/>
</dbReference>
<comment type="caution">
    <text evidence="1">The sequence shown here is derived from an EMBL/GenBank/DDBJ whole genome shotgun (WGS) entry which is preliminary data.</text>
</comment>
<gene>
    <name evidence="1" type="ORF">CPAL_22760</name>
</gene>
<proteinExistence type="predicted"/>
<dbReference type="EMBL" id="PVXN01000057">
    <property type="protein sequence ID" value="PRR70324.1"/>
    <property type="molecule type" value="Genomic_DNA"/>
</dbReference>
<protein>
    <recommendedName>
        <fullName evidence="3">DNA sulfur modification protein DndB</fullName>
    </recommendedName>
</protein>
<dbReference type="CDD" id="cd16412">
    <property type="entry name" value="dndB"/>
    <property type="match status" value="1"/>
</dbReference>
<keyword evidence="2" id="KW-1185">Reference proteome</keyword>
<evidence type="ECO:0000313" key="1">
    <source>
        <dbReference type="EMBL" id="PRR70324.1"/>
    </source>
</evidence>
<dbReference type="NCBIfam" id="TIGR03187">
    <property type="entry name" value="DGQHR"/>
    <property type="match status" value="1"/>
</dbReference>
<evidence type="ECO:0008006" key="3">
    <source>
        <dbReference type="Google" id="ProtNLM"/>
    </source>
</evidence>
<dbReference type="AlphaFoldDB" id="A0A2T0AN62"/>
<dbReference type="RefSeq" id="WP_242976318.1">
    <property type="nucleotide sequence ID" value="NZ_PVXN01000057.1"/>
</dbReference>
<reference evidence="1 2" key="1">
    <citation type="submission" date="2018-03" db="EMBL/GenBank/DDBJ databases">
        <title>Genome sequence of Clostridium thermopalmarium DSM 5974.</title>
        <authorList>
            <person name="Poehlein A."/>
            <person name="Daniel R."/>
        </authorList>
    </citation>
    <scope>NUCLEOTIDE SEQUENCE [LARGE SCALE GENOMIC DNA]</scope>
    <source>
        <strain evidence="1 2">DSM 5974</strain>
    </source>
</reference>
<sequence length="340" mass="39036">MLLKILSKLFIFNEEELPPEHRAQRILNKSRIPEIASYIVYNPKDYVFSSLTASIDGEFEFSPLDSSFDDTIGILKVAIDSRLLINDGQHRRAAIEEAIKADPNLENETINETISVVLFIDEGLKRSQQIFADLNKHAVNVSKSIGILYDSRDPIAIITKNLVEKNQYLKHFTDKENPSLSKFSSKLFTLSSINETNKKLLSNLNPNDSDIIDFLYQFWDTLCSCMKEWQFVFKKDISSSNFRTDYISSNAVVLEALGLLGNYLYKNNKSNWKEILSKIQDIDWHRTNLDDWQNRVIGPNGRIVKNATYVKLTCNKIKMKLGLPLNKEELKLENDCRGNA</sequence>
<dbReference type="InterPro" id="IPR017642">
    <property type="entry name" value="DNA_S_mod_DndB"/>
</dbReference>
<dbReference type="Pfam" id="PF14072">
    <property type="entry name" value="DndB"/>
    <property type="match status" value="1"/>
</dbReference>
<name>A0A2T0AN62_9CLOT</name>
<organism evidence="1 2">
    <name type="scientific">Clostridium thermopalmarium DSM 5974</name>
    <dbReference type="NCBI Taxonomy" id="1121340"/>
    <lineage>
        <taxon>Bacteria</taxon>
        <taxon>Bacillati</taxon>
        <taxon>Bacillota</taxon>
        <taxon>Clostridia</taxon>
        <taxon>Eubacteriales</taxon>
        <taxon>Clostridiaceae</taxon>
        <taxon>Clostridium</taxon>
    </lineage>
</organism>
<dbReference type="REBASE" id="266516">
    <property type="entry name" value="M.Cth5974DndBP"/>
</dbReference>
<dbReference type="InterPro" id="IPR017601">
    <property type="entry name" value="DGQHR-contain_dom"/>
</dbReference>
<dbReference type="NCBIfam" id="TIGR03233">
    <property type="entry name" value="DNA_S_dndB"/>
    <property type="match status" value="1"/>
</dbReference>
<accession>A0A2T0AN62</accession>